<gene>
    <name evidence="3" type="ORF">GH714_006871</name>
</gene>
<feature type="domain" description="Disease resistance R13L4/SHOC-2-like LRR" evidence="2">
    <location>
        <begin position="8"/>
        <end position="203"/>
    </location>
</feature>
<dbReference type="PANTHER" id="PTHR47186">
    <property type="entry name" value="LEUCINE-RICH REPEAT-CONTAINING PROTEIN 57"/>
    <property type="match status" value="1"/>
</dbReference>
<dbReference type="InterPro" id="IPR032675">
    <property type="entry name" value="LRR_dom_sf"/>
</dbReference>
<dbReference type="InterPro" id="IPR055414">
    <property type="entry name" value="LRR_R13L4/SHOC2-like"/>
</dbReference>
<proteinExistence type="predicted"/>
<dbReference type="AlphaFoldDB" id="A0A6A6LJ11"/>
<dbReference type="Gene3D" id="3.80.10.10">
    <property type="entry name" value="Ribonuclease Inhibitor"/>
    <property type="match status" value="1"/>
</dbReference>
<name>A0A6A6LJ11_HEVBR</name>
<sequence length="376" mass="42911">MDDDIKLGLLSKFKRLRVLSLSDNDYIVELSDVISNWKHLRYLNLSGALIKRLPEIVTTLYNLQTLLLSRCVYFVELPTHIARLINMCHLDIRGTKLQEMPSQMGKLMKLQNLSDFFIGRRTGSSLKELGKLQHLRGDLSIWNLQNVVDVEDASEANLKNKRQLRKLNLKWDGDGEDSGRERCILEQLQPPTELEYLHIFVIMLVSLKELLIEGFDRVQVVGPEFCGSCTSIEKPVRSLEILSFADFPEWYEWIPCVGAFSCLQELHIFNCPFLTKALPTHLPSLTKLQIDGCQQLVVSFPPTPSIVDMVIEDDSRDVRLEKLASGLYGLRVIGSISLDLVLEWLEQMHVFSATLEAIQISDCDSLRCFSLELFPS</sequence>
<comment type="caution">
    <text evidence="3">The sequence shown here is derived from an EMBL/GenBank/DDBJ whole genome shotgun (WGS) entry which is preliminary data.</text>
</comment>
<evidence type="ECO:0000256" key="1">
    <source>
        <dbReference type="ARBA" id="ARBA00022737"/>
    </source>
</evidence>
<dbReference type="PANTHER" id="PTHR47186:SF18">
    <property type="entry name" value="RX N-TERMINAL DOMAIN-CONTAINING PROTEIN"/>
    <property type="match status" value="1"/>
</dbReference>
<evidence type="ECO:0000313" key="4">
    <source>
        <dbReference type="Proteomes" id="UP000467840"/>
    </source>
</evidence>
<dbReference type="EMBL" id="JAAGAX010000010">
    <property type="protein sequence ID" value="KAF2300026.1"/>
    <property type="molecule type" value="Genomic_DNA"/>
</dbReference>
<dbReference type="Pfam" id="PF23598">
    <property type="entry name" value="LRR_14"/>
    <property type="match status" value="1"/>
</dbReference>
<keyword evidence="1" id="KW-0677">Repeat</keyword>
<protein>
    <recommendedName>
        <fullName evidence="2">Disease resistance R13L4/SHOC-2-like LRR domain-containing protein</fullName>
    </recommendedName>
</protein>
<evidence type="ECO:0000259" key="2">
    <source>
        <dbReference type="Pfam" id="PF23598"/>
    </source>
</evidence>
<organism evidence="3 4">
    <name type="scientific">Hevea brasiliensis</name>
    <name type="common">Para rubber tree</name>
    <name type="synonym">Siphonia brasiliensis</name>
    <dbReference type="NCBI Taxonomy" id="3981"/>
    <lineage>
        <taxon>Eukaryota</taxon>
        <taxon>Viridiplantae</taxon>
        <taxon>Streptophyta</taxon>
        <taxon>Embryophyta</taxon>
        <taxon>Tracheophyta</taxon>
        <taxon>Spermatophyta</taxon>
        <taxon>Magnoliopsida</taxon>
        <taxon>eudicotyledons</taxon>
        <taxon>Gunneridae</taxon>
        <taxon>Pentapetalae</taxon>
        <taxon>rosids</taxon>
        <taxon>fabids</taxon>
        <taxon>Malpighiales</taxon>
        <taxon>Euphorbiaceae</taxon>
        <taxon>Crotonoideae</taxon>
        <taxon>Micrandreae</taxon>
        <taxon>Hevea</taxon>
    </lineage>
</organism>
<reference evidence="3 4" key="1">
    <citation type="journal article" date="2020" name="Mol. Plant">
        <title>The Chromosome-Based Rubber Tree Genome Provides New Insights into Spurge Genome Evolution and Rubber Biosynthesis.</title>
        <authorList>
            <person name="Liu J."/>
            <person name="Shi C."/>
            <person name="Shi C.C."/>
            <person name="Li W."/>
            <person name="Zhang Q.J."/>
            <person name="Zhang Y."/>
            <person name="Li K."/>
            <person name="Lu H.F."/>
            <person name="Shi C."/>
            <person name="Zhu S.T."/>
            <person name="Xiao Z.Y."/>
            <person name="Nan H."/>
            <person name="Yue Y."/>
            <person name="Zhu X.G."/>
            <person name="Wu Y."/>
            <person name="Hong X.N."/>
            <person name="Fan G.Y."/>
            <person name="Tong Y."/>
            <person name="Zhang D."/>
            <person name="Mao C.L."/>
            <person name="Liu Y.L."/>
            <person name="Hao S.J."/>
            <person name="Liu W.Q."/>
            <person name="Lv M.Q."/>
            <person name="Zhang H.B."/>
            <person name="Liu Y."/>
            <person name="Hu-Tang G.R."/>
            <person name="Wang J.P."/>
            <person name="Wang J.H."/>
            <person name="Sun Y.H."/>
            <person name="Ni S.B."/>
            <person name="Chen W.B."/>
            <person name="Zhang X.C."/>
            <person name="Jiao Y.N."/>
            <person name="Eichler E.E."/>
            <person name="Li G.H."/>
            <person name="Liu X."/>
            <person name="Gao L.Z."/>
        </authorList>
    </citation>
    <scope>NUCLEOTIDE SEQUENCE [LARGE SCALE GENOMIC DNA]</scope>
    <source>
        <strain evidence="4">cv. GT1</strain>
        <tissue evidence="3">Leaf</tissue>
    </source>
</reference>
<dbReference type="SUPFAM" id="SSF52058">
    <property type="entry name" value="L domain-like"/>
    <property type="match status" value="1"/>
</dbReference>
<accession>A0A6A6LJ11</accession>
<dbReference type="Proteomes" id="UP000467840">
    <property type="component" value="Chromosome 4"/>
</dbReference>
<evidence type="ECO:0000313" key="3">
    <source>
        <dbReference type="EMBL" id="KAF2300026.1"/>
    </source>
</evidence>
<keyword evidence="4" id="KW-1185">Reference proteome</keyword>